<name>A0A146KIP3_9EUKA</name>
<protein>
    <submittedName>
        <fullName evidence="1">Uncharacterized protein</fullName>
    </submittedName>
</protein>
<evidence type="ECO:0000313" key="1">
    <source>
        <dbReference type="EMBL" id="JAP96580.1"/>
    </source>
</evidence>
<dbReference type="CDD" id="cd22976">
    <property type="entry name" value="DD_EFCAB10"/>
    <property type="match status" value="1"/>
</dbReference>
<dbReference type="InterPro" id="IPR049760">
    <property type="entry name" value="DD_EFCAB10"/>
</dbReference>
<dbReference type="EMBL" id="GDID01000026">
    <property type="protein sequence ID" value="JAP96580.1"/>
    <property type="molecule type" value="Transcribed_RNA"/>
</dbReference>
<dbReference type="SUPFAM" id="SSF47391">
    <property type="entry name" value="Dimerization-anchoring domain of cAMP-dependent PK regulatory subunit"/>
    <property type="match status" value="1"/>
</dbReference>
<gene>
    <name evidence="1" type="ORF">TPC1_10033</name>
</gene>
<accession>A0A146KIP3</accession>
<organism evidence="1">
    <name type="scientific">Trepomonas sp. PC1</name>
    <dbReference type="NCBI Taxonomy" id="1076344"/>
    <lineage>
        <taxon>Eukaryota</taxon>
        <taxon>Metamonada</taxon>
        <taxon>Diplomonadida</taxon>
        <taxon>Hexamitidae</taxon>
        <taxon>Hexamitinae</taxon>
        <taxon>Trepomonas</taxon>
    </lineage>
</organism>
<proteinExistence type="predicted"/>
<dbReference type="Gene3D" id="1.20.890.10">
    <property type="entry name" value="cAMP-dependent protein kinase regulatory subunit, dimerization-anchoring domain"/>
    <property type="match status" value="1"/>
</dbReference>
<dbReference type="PANTHER" id="PTHR21847:SF1">
    <property type="entry name" value="EF-HAND CALCIUM-BINDING DOMAIN-CONTAINING PROTEIN 10"/>
    <property type="match status" value="1"/>
</dbReference>
<reference evidence="1" key="1">
    <citation type="submission" date="2015-07" db="EMBL/GenBank/DDBJ databases">
        <title>Adaptation to a free-living lifestyle via gene acquisitions in the diplomonad Trepomonas sp. PC1.</title>
        <authorList>
            <person name="Xu F."/>
            <person name="Jerlstrom-Hultqvist J."/>
            <person name="Kolisko M."/>
            <person name="Simpson A.G.B."/>
            <person name="Roger A.J."/>
            <person name="Svard S.G."/>
            <person name="Andersson J.O."/>
        </authorList>
    </citation>
    <scope>NUCLEOTIDE SEQUENCE</scope>
    <source>
        <strain evidence="1">PC1</strain>
    </source>
</reference>
<dbReference type="PANTHER" id="PTHR21847">
    <property type="entry name" value="EF-HAND CALCIUM-BINDING DOMAIN-CONTAINING PROTEIN 10"/>
    <property type="match status" value="1"/>
</dbReference>
<dbReference type="InterPro" id="IPR039879">
    <property type="entry name" value="EFC10"/>
</dbReference>
<sequence length="126" mass="14976">MAEKDQAVNYLKKYSIQDLFDYLQSEIIYNKPENPKQFIAKLLEQLMTKEKEFYSNEEIDILYKKFEILERGFIADKQCEKALTDIGINGDILKKLEIPQQVSHEQFVTLVKQSLNFRIARWHGEE</sequence>
<dbReference type="AlphaFoldDB" id="A0A146KIP3"/>